<dbReference type="AlphaFoldDB" id="A0A8S3VBW5"/>
<dbReference type="InterPro" id="IPR049050">
    <property type="entry name" value="nSTAND3"/>
</dbReference>
<organism evidence="3 4">
    <name type="scientific">Mytilus edulis</name>
    <name type="common">Blue mussel</name>
    <dbReference type="NCBI Taxonomy" id="6550"/>
    <lineage>
        <taxon>Eukaryota</taxon>
        <taxon>Metazoa</taxon>
        <taxon>Spiralia</taxon>
        <taxon>Lophotrochozoa</taxon>
        <taxon>Mollusca</taxon>
        <taxon>Bivalvia</taxon>
        <taxon>Autobranchia</taxon>
        <taxon>Pteriomorphia</taxon>
        <taxon>Mytilida</taxon>
        <taxon>Mytiloidea</taxon>
        <taxon>Mytilidae</taxon>
        <taxon>Mytilinae</taxon>
        <taxon>Mytilus</taxon>
    </lineage>
</organism>
<evidence type="ECO:0008006" key="5">
    <source>
        <dbReference type="Google" id="ProtNLM"/>
    </source>
</evidence>
<accession>A0A8S3VBW5</accession>
<evidence type="ECO:0000259" key="2">
    <source>
        <dbReference type="Pfam" id="PF20720"/>
    </source>
</evidence>
<dbReference type="Pfam" id="PF20720">
    <property type="entry name" value="nSTAND3"/>
    <property type="match status" value="1"/>
</dbReference>
<gene>
    <name evidence="3" type="ORF">MEDL_63941</name>
</gene>
<evidence type="ECO:0000313" key="3">
    <source>
        <dbReference type="EMBL" id="CAG2252344.1"/>
    </source>
</evidence>
<evidence type="ECO:0000259" key="1">
    <source>
        <dbReference type="Pfam" id="PF18738"/>
    </source>
</evidence>
<protein>
    <recommendedName>
        <fullName evidence="5">DZIP3-like HEPN domain-containing protein</fullName>
    </recommendedName>
</protein>
<sequence length="1038" mass="119989">MAKKERENFYRNSTVIVDYGTESLSAVLDNDLSNTNLTFEDFINKHRHDIYHLCYNKIPCCQCTGGRFVSLSQSRILHPDQLQILVDTSGSTLTGHNPNTSKTSKHCCRPAKKSLSTSNLDITLLRCLLMNFAINCRANSTLRQDIEDLVKCRNTLYGHAKEAKLTNSDYTKYKTDVEGIILRIARFCNIENEMRQKLIDASTRPLDETILKQYQISLLQQSLFEKNIDERVNELQQHLTAQDERLDCCMRMIDDKFNEFANRRQNIIAQTKARLLEHSKDDTYVITEDVELCCDILDKYKTLVIIAKAGGGKTKTSLQIATMYLEKMCKPMLFVNDEVVRKRDLINFNENNIIIVEDLFGRSNIEFNEDLHRGILDVLHSSLKSESCKSKLIFTIRGNAEMNLKLNEWHRIFEKDFLVNLDENRSVYSNELILTKHMNKHGIMLCANKHLTNFRSLFSDIDMKQQCQSDVVKTNTGSLQICVSTFNKICSGQYAMHIGFPQACHLFCSNINFTKQGIEYFTHASQSLVDEIVKFKTQGFGDRQMQYQYCTLVYTAIKGSIIVDDIDENCFQNILSYFESKTIRISLLKEAIRKLKGTYINKTSSETASHNAKRQKVSDIYVLQHNTIQEAILLSYGEDADVLSLCDSKFLFKYIRPKDYELSPSDNMVYLFTDSKLIAKKLISLLSTGEYTCISVGVYLNTVALMQRHDEIIQCFFDLVEDFKPEQFVCLLNGLTCIGKNEENIVYKYKTKEQDISPIHIKEFLDGLLDEGNRSSVVSQFKEFFEAVLFKYGSISIILQLCRPLTGNISNPNIIQVDDILLTGKLAAYLESSFEEESSMEKTEIRGNGAYFVHWDYNYLVMKNINDITKFIAEHGVKVNNDKFVRTMFDTLVTDTARIEDIIALRMLDIENSLYDEQYEVEIDEDGSIATKIVLDDYPDEELGVDENGCVVYQKIKKVYVRRAYHDFRIFCGPTYPRLLEFLWKLNVYWILHGDEDYKYKSMIILKYKFKNLLNIARHVDERRIFDSDESYSSDSSE</sequence>
<dbReference type="Pfam" id="PF18738">
    <property type="entry name" value="HEPN_DZIP3"/>
    <property type="match status" value="1"/>
</dbReference>
<feature type="domain" description="DZIP3-like HEPN" evidence="1">
    <location>
        <begin position="99"/>
        <end position="201"/>
    </location>
</feature>
<evidence type="ECO:0000313" key="4">
    <source>
        <dbReference type="Proteomes" id="UP000683360"/>
    </source>
</evidence>
<dbReference type="InterPro" id="IPR041249">
    <property type="entry name" value="HEPN_DZIP3"/>
</dbReference>
<dbReference type="Proteomes" id="UP000683360">
    <property type="component" value="Unassembled WGS sequence"/>
</dbReference>
<feature type="domain" description="Novel STAND NTPase 3" evidence="2">
    <location>
        <begin position="284"/>
        <end position="439"/>
    </location>
</feature>
<proteinExistence type="predicted"/>
<dbReference type="OrthoDB" id="6138994at2759"/>
<comment type="caution">
    <text evidence="3">The sequence shown here is derived from an EMBL/GenBank/DDBJ whole genome shotgun (WGS) entry which is preliminary data.</text>
</comment>
<dbReference type="EMBL" id="CAJPWZ010003116">
    <property type="protein sequence ID" value="CAG2252344.1"/>
    <property type="molecule type" value="Genomic_DNA"/>
</dbReference>
<reference evidence="3" key="1">
    <citation type="submission" date="2021-03" db="EMBL/GenBank/DDBJ databases">
        <authorList>
            <person name="Bekaert M."/>
        </authorList>
    </citation>
    <scope>NUCLEOTIDE SEQUENCE</scope>
</reference>
<keyword evidence="4" id="KW-1185">Reference proteome</keyword>
<name>A0A8S3VBW5_MYTED</name>